<feature type="domain" description="Ground-like" evidence="2">
    <location>
        <begin position="350"/>
        <end position="422"/>
    </location>
</feature>
<organism evidence="3 4">
    <name type="scientific">Meloidogyne enterolobii</name>
    <name type="common">Root-knot nematode worm</name>
    <name type="synonym">Meloidogyne mayaguensis</name>
    <dbReference type="NCBI Taxonomy" id="390850"/>
    <lineage>
        <taxon>Eukaryota</taxon>
        <taxon>Metazoa</taxon>
        <taxon>Ecdysozoa</taxon>
        <taxon>Nematoda</taxon>
        <taxon>Chromadorea</taxon>
        <taxon>Rhabditida</taxon>
        <taxon>Tylenchina</taxon>
        <taxon>Tylenchomorpha</taxon>
        <taxon>Tylenchoidea</taxon>
        <taxon>Meloidogynidae</taxon>
        <taxon>Meloidogyninae</taxon>
        <taxon>Meloidogyne</taxon>
    </lineage>
</organism>
<evidence type="ECO:0000256" key="1">
    <source>
        <dbReference type="SAM" id="MobiDB-lite"/>
    </source>
</evidence>
<feature type="region of interest" description="Disordered" evidence="1">
    <location>
        <begin position="249"/>
        <end position="269"/>
    </location>
</feature>
<dbReference type="InterPro" id="IPR007284">
    <property type="entry name" value="Ground-like_dom"/>
</dbReference>
<protein>
    <recommendedName>
        <fullName evidence="2">Ground-like domain-containing protein</fullName>
    </recommendedName>
</protein>
<dbReference type="OrthoDB" id="5873773at2759"/>
<dbReference type="PROSITE" id="PS51257">
    <property type="entry name" value="PROKAR_LIPOPROTEIN"/>
    <property type="match status" value="1"/>
</dbReference>
<evidence type="ECO:0000313" key="4">
    <source>
        <dbReference type="Proteomes" id="UP000580250"/>
    </source>
</evidence>
<gene>
    <name evidence="3" type="ORF">MENT_LOCUS7319</name>
</gene>
<comment type="caution">
    <text evidence="3">The sequence shown here is derived from an EMBL/GenBank/DDBJ whole genome shotgun (WGS) entry which is preliminary data.</text>
</comment>
<dbReference type="EMBL" id="CAJEWN010000030">
    <property type="protein sequence ID" value="CAD2142686.1"/>
    <property type="molecule type" value="Genomic_DNA"/>
</dbReference>
<name>A0A6V7U3T0_MELEN</name>
<dbReference type="Pfam" id="PF04155">
    <property type="entry name" value="Ground-like"/>
    <property type="match status" value="1"/>
</dbReference>
<sequence>MSLYRGVTFICCPPFSSIGCSPSVPICSGYSSYGGSYEAPQQIFYPRPFTYQINECKEFVNCGGCDESIEEEEYQKVKIALDTNSENGCSQQQQQKPCPSTGCIATFNQFPSSLPSCNGASNCNNEQLPLSISDENLPCIDGCSSETNLQINSPCNSPINCHNNNYLKILPPSDSLPIPLPFATTSTEFPIAVSPDIFNQQDYESLDNNELLGTSSPFPTLQTSSFLFPSPVEVSPSNSVEEILQASTLTSTNTDEETTIISPQNPYETNENDKLLEQIITTTTISIPTTITEIKTSSDSLLLNYEDENNKEDNNEILPKNEEMAFGNEAVKKEKLKEKVNTSENEEMKNNCEDSELREIVEKALLSTKLDNLEAARNIESNSAAKFGGRFNSIVSNSEFAYVNWYGKRNCQLRVGSRHSLTWED</sequence>
<proteinExistence type="predicted"/>
<evidence type="ECO:0000313" key="3">
    <source>
        <dbReference type="EMBL" id="CAD2142686.1"/>
    </source>
</evidence>
<dbReference type="AlphaFoldDB" id="A0A6V7U3T0"/>
<dbReference type="Proteomes" id="UP000580250">
    <property type="component" value="Unassembled WGS sequence"/>
</dbReference>
<accession>A0A6V7U3T0</accession>
<evidence type="ECO:0000259" key="2">
    <source>
        <dbReference type="Pfam" id="PF04155"/>
    </source>
</evidence>
<reference evidence="3 4" key="1">
    <citation type="submission" date="2020-08" db="EMBL/GenBank/DDBJ databases">
        <authorList>
            <person name="Koutsovoulos G."/>
            <person name="Danchin GJ E."/>
        </authorList>
    </citation>
    <scope>NUCLEOTIDE SEQUENCE [LARGE SCALE GENOMIC DNA]</scope>
</reference>